<accession>A0ABU0AYJ7</accession>
<organism evidence="1 2">
    <name type="scientific">Desulfofundulus luciae</name>
    <dbReference type="NCBI Taxonomy" id="74702"/>
    <lineage>
        <taxon>Bacteria</taxon>
        <taxon>Bacillati</taxon>
        <taxon>Bacillota</taxon>
        <taxon>Clostridia</taxon>
        <taxon>Eubacteriales</taxon>
        <taxon>Peptococcaceae</taxon>
        <taxon>Desulfofundulus</taxon>
    </lineage>
</organism>
<evidence type="ECO:0000313" key="1">
    <source>
        <dbReference type="EMBL" id="MDQ0285556.1"/>
    </source>
</evidence>
<gene>
    <name evidence="1" type="ORF">J2Z49_000660</name>
</gene>
<protein>
    <submittedName>
        <fullName evidence="1">Transposase YbfD/YdcC</fullName>
    </submittedName>
</protein>
<proteinExistence type="predicted"/>
<dbReference type="EMBL" id="JAUSUX010000004">
    <property type="protein sequence ID" value="MDQ0285556.1"/>
    <property type="molecule type" value="Genomic_DNA"/>
</dbReference>
<name>A0ABU0AYJ7_9FIRM</name>
<evidence type="ECO:0000313" key="2">
    <source>
        <dbReference type="Proteomes" id="UP001225644"/>
    </source>
</evidence>
<dbReference type="RefSeq" id="WP_307399808.1">
    <property type="nucleotide sequence ID" value="NZ_JAUSUX010000004.1"/>
</dbReference>
<dbReference type="Proteomes" id="UP001225644">
    <property type="component" value="Unassembled WGS sequence"/>
</dbReference>
<keyword evidence="2" id="KW-1185">Reference proteome</keyword>
<comment type="caution">
    <text evidence="1">The sequence shown here is derived from an EMBL/GenBank/DDBJ whole genome shotgun (WGS) entry which is preliminary data.</text>
</comment>
<sequence>MTQASGAVQGQRNQGIKAFKPVLSNLDLDGKVVTADAMRTQVENARFLVREKGTDYVLPVKQNQSTLFGAICQLKPDSFFPVGENR</sequence>
<reference evidence="1 2" key="1">
    <citation type="submission" date="2023-07" db="EMBL/GenBank/DDBJ databases">
        <title>Genomic Encyclopedia of Type Strains, Phase IV (KMG-IV): sequencing the most valuable type-strain genomes for metagenomic binning, comparative biology and taxonomic classification.</title>
        <authorList>
            <person name="Goeker M."/>
        </authorList>
    </citation>
    <scope>NUCLEOTIDE SEQUENCE [LARGE SCALE GENOMIC DNA]</scope>
    <source>
        <strain evidence="1 2">DSM 12396</strain>
    </source>
</reference>